<gene>
    <name evidence="1" type="ORF">CAMGR0001_1769</name>
</gene>
<dbReference type="AlphaFoldDB" id="C8PK64"/>
<dbReference type="Proteomes" id="UP000005709">
    <property type="component" value="Unassembled WGS sequence"/>
</dbReference>
<proteinExistence type="predicted"/>
<sequence>MIARRFKDTYILIARPHKQSALCRVNLKAAPEFSRAP</sequence>
<accession>C8PK64</accession>
<evidence type="ECO:0000313" key="2">
    <source>
        <dbReference type="Proteomes" id="UP000005709"/>
    </source>
</evidence>
<name>C8PK64_9BACT</name>
<keyword evidence="2" id="KW-1185">Reference proteome</keyword>
<comment type="caution">
    <text evidence="1">The sequence shown here is derived from an EMBL/GenBank/DDBJ whole genome shotgun (WGS) entry which is preliminary data.</text>
</comment>
<organism evidence="1 2">
    <name type="scientific">Campylobacter gracilis RM3268</name>
    <dbReference type="NCBI Taxonomy" id="553220"/>
    <lineage>
        <taxon>Bacteria</taxon>
        <taxon>Pseudomonadati</taxon>
        <taxon>Campylobacterota</taxon>
        <taxon>Epsilonproteobacteria</taxon>
        <taxon>Campylobacterales</taxon>
        <taxon>Campylobacteraceae</taxon>
        <taxon>Campylobacter</taxon>
    </lineage>
</organism>
<protein>
    <submittedName>
        <fullName evidence="1">Uncharacterized protein</fullName>
    </submittedName>
</protein>
<reference evidence="1 2" key="1">
    <citation type="submission" date="2009-07" db="EMBL/GenBank/DDBJ databases">
        <authorList>
            <person name="Madupu R."/>
            <person name="Sebastian Y."/>
            <person name="Durkin A.S."/>
            <person name="Torralba M."/>
            <person name="Methe B."/>
            <person name="Sutton G.G."/>
            <person name="Strausberg R.L."/>
            <person name="Nelson K.E."/>
        </authorList>
    </citation>
    <scope>NUCLEOTIDE SEQUENCE [LARGE SCALE GENOMIC DNA]</scope>
    <source>
        <strain evidence="1 2">RM3268</strain>
    </source>
</reference>
<dbReference type="EMBL" id="ACYG01000028">
    <property type="protein sequence ID" value="EEV16758.1"/>
    <property type="molecule type" value="Genomic_DNA"/>
</dbReference>
<evidence type="ECO:0000313" key="1">
    <source>
        <dbReference type="EMBL" id="EEV16758.1"/>
    </source>
</evidence>